<evidence type="ECO:0000259" key="1">
    <source>
        <dbReference type="Pfam" id="PF01636"/>
    </source>
</evidence>
<accession>N1QNL9</accession>
<dbReference type="InterPro" id="IPR011009">
    <property type="entry name" value="Kinase-like_dom_sf"/>
</dbReference>
<gene>
    <name evidence="2" type="ORF">SEPMUDRAFT_146789</name>
</gene>
<dbReference type="GeneID" id="27901003"/>
<sequence length="517" mass="60385">MTDVVIQTRKGPLTEAQALQSDMDMIPALCQLDPLFDFREHLDSRRAQIERLVSRHLGIPKNHVVLGVEREWISGSFNICLPVHIDNSRKPSLPRKAMVRFPLLFNIGESFSPGSADEKLRCEAATYIWLRENCPDVPIPRLLAMGFPGAQSFTAVENESTLNRIRWLLRRGVSWWRGEMLAPFFAHRRDQLADLGYLLIEYVQDGEMLWRSWQDHRHDEHRRSNLYRSLAKIMLDLAQVPQPRIGSWTMNDNGVLSLTNRPLSDLTFFWNRHQVPTGIPRDLTYTSTEPYVHDRLAYQDLRMRHQPNAILSEADGLYQLSALSALRIMLPRFWDQNSRNGPFVFSFNDLHQSNIFVDEDWNVTSIIDLEFACVQPIQMTCIPTWLNGRGVDEQEGPDLEDYSQLYHHFVAILEAEEKSRRLSHTYSHQLREDWKTGRLWYIKALDSLNGFPAIVEQHLRPKFFEKFDWKIDGLALARLWDENVLDFINKKIEDRDQYEVRIKEMFAKAGRAQQVEG</sequence>
<name>N1QNL9_SPHMS</name>
<protein>
    <recommendedName>
        <fullName evidence="1">Aminoglycoside phosphotransferase domain-containing protein</fullName>
    </recommendedName>
</protein>
<dbReference type="InterPro" id="IPR051678">
    <property type="entry name" value="AGP_Transferase"/>
</dbReference>
<dbReference type="PANTHER" id="PTHR21310">
    <property type="entry name" value="AMINOGLYCOSIDE PHOSPHOTRANSFERASE-RELATED-RELATED"/>
    <property type="match status" value="1"/>
</dbReference>
<evidence type="ECO:0000313" key="2">
    <source>
        <dbReference type="EMBL" id="EMF17873.1"/>
    </source>
</evidence>
<dbReference type="RefSeq" id="XP_016765994.1">
    <property type="nucleotide sequence ID" value="XM_016903866.1"/>
</dbReference>
<dbReference type="InterPro" id="IPR002575">
    <property type="entry name" value="Aminoglycoside_PTrfase"/>
</dbReference>
<dbReference type="PANTHER" id="PTHR21310:SF37">
    <property type="entry name" value="AMINOGLYCOSIDE PHOSPHOTRANSFERASE DOMAIN-CONTAINING PROTEIN"/>
    <property type="match status" value="1"/>
</dbReference>
<dbReference type="HOGENOM" id="CLU_025005_3_1_1"/>
<dbReference type="OrthoDB" id="3645574at2759"/>
<dbReference type="OMA" id="MDYIGNS"/>
<keyword evidence="3" id="KW-1185">Reference proteome</keyword>
<organism evidence="2 3">
    <name type="scientific">Sphaerulina musiva (strain SO2202)</name>
    <name type="common">Poplar stem canker fungus</name>
    <name type="synonym">Septoria musiva</name>
    <dbReference type="NCBI Taxonomy" id="692275"/>
    <lineage>
        <taxon>Eukaryota</taxon>
        <taxon>Fungi</taxon>
        <taxon>Dikarya</taxon>
        <taxon>Ascomycota</taxon>
        <taxon>Pezizomycotina</taxon>
        <taxon>Dothideomycetes</taxon>
        <taxon>Dothideomycetidae</taxon>
        <taxon>Mycosphaerellales</taxon>
        <taxon>Mycosphaerellaceae</taxon>
        <taxon>Sphaerulina</taxon>
    </lineage>
</organism>
<dbReference type="EMBL" id="KB456260">
    <property type="protein sequence ID" value="EMF17873.1"/>
    <property type="molecule type" value="Genomic_DNA"/>
</dbReference>
<reference evidence="2 3" key="1">
    <citation type="journal article" date="2012" name="PLoS Pathog.">
        <title>Diverse lifestyles and strategies of plant pathogenesis encoded in the genomes of eighteen Dothideomycetes fungi.</title>
        <authorList>
            <person name="Ohm R.A."/>
            <person name="Feau N."/>
            <person name="Henrissat B."/>
            <person name="Schoch C.L."/>
            <person name="Horwitz B.A."/>
            <person name="Barry K.W."/>
            <person name="Condon B.J."/>
            <person name="Copeland A.C."/>
            <person name="Dhillon B."/>
            <person name="Glaser F."/>
            <person name="Hesse C.N."/>
            <person name="Kosti I."/>
            <person name="LaButti K."/>
            <person name="Lindquist E.A."/>
            <person name="Lucas S."/>
            <person name="Salamov A.A."/>
            <person name="Bradshaw R.E."/>
            <person name="Ciuffetti L."/>
            <person name="Hamelin R.C."/>
            <person name="Kema G.H.J."/>
            <person name="Lawrence C."/>
            <person name="Scott J.A."/>
            <person name="Spatafora J.W."/>
            <person name="Turgeon B.G."/>
            <person name="de Wit P.J.G.M."/>
            <person name="Zhong S."/>
            <person name="Goodwin S.B."/>
            <person name="Grigoriev I.V."/>
        </authorList>
    </citation>
    <scope>NUCLEOTIDE SEQUENCE [LARGE SCALE GENOMIC DNA]</scope>
    <source>
        <strain evidence="2 3">SO2202</strain>
    </source>
</reference>
<proteinExistence type="predicted"/>
<dbReference type="Proteomes" id="UP000016931">
    <property type="component" value="Unassembled WGS sequence"/>
</dbReference>
<evidence type="ECO:0000313" key="3">
    <source>
        <dbReference type="Proteomes" id="UP000016931"/>
    </source>
</evidence>
<feature type="domain" description="Aminoglycoside phosphotransferase" evidence="1">
    <location>
        <begin position="112"/>
        <end position="378"/>
    </location>
</feature>
<dbReference type="Pfam" id="PF01636">
    <property type="entry name" value="APH"/>
    <property type="match status" value="1"/>
</dbReference>
<dbReference type="SUPFAM" id="SSF56112">
    <property type="entry name" value="Protein kinase-like (PK-like)"/>
    <property type="match status" value="1"/>
</dbReference>
<dbReference type="STRING" id="692275.N1QNL9"/>
<dbReference type="eggNOG" id="ENOG502QQYZ">
    <property type="taxonomic scope" value="Eukaryota"/>
</dbReference>
<dbReference type="AlphaFoldDB" id="N1QNL9"/>